<evidence type="ECO:0000313" key="3">
    <source>
        <dbReference type="Proteomes" id="UP000234145"/>
    </source>
</evidence>
<dbReference type="InterPro" id="IPR049945">
    <property type="entry name" value="AAA_22"/>
</dbReference>
<sequence>MMYEKYWGLREKPFENTPDPRFFYKSLKHEEALARLVYTIEGRKALGILTGDYGSGKTLICRTLFQVLNPDVYKTAVIVNPRIPLVEFLIEISRQLGAEAIPERKIEILNLIEVLLKRNLEIGKNTVVIVDESHLIDDPETFEELRLLLNFQLNEKCLLTLIFIGQTELREKISRNPQLKQRVSMSYHLSSLDEKETKEYIEFRLKVAGKEKEIFASESIKSIYTHSKGLPRVINNICDLSLFVGCGKNAKKINGEVIEEVIAEL</sequence>
<name>A0A2H9PAZ0_9BACT</name>
<dbReference type="Gene3D" id="3.40.50.300">
    <property type="entry name" value="P-loop containing nucleotide triphosphate hydrolases"/>
    <property type="match status" value="1"/>
</dbReference>
<feature type="domain" description="AAA+ ATPase" evidence="1">
    <location>
        <begin position="43"/>
        <end position="193"/>
    </location>
</feature>
<comment type="caution">
    <text evidence="2">The sequence shown here is derived from an EMBL/GenBank/DDBJ whole genome shotgun (WGS) entry which is preliminary data.</text>
</comment>
<dbReference type="SUPFAM" id="SSF52540">
    <property type="entry name" value="P-loop containing nucleoside triphosphate hydrolases"/>
    <property type="match status" value="1"/>
</dbReference>
<proteinExistence type="predicted"/>
<dbReference type="GO" id="GO:0016887">
    <property type="term" value="F:ATP hydrolysis activity"/>
    <property type="evidence" value="ECO:0007669"/>
    <property type="project" value="InterPro"/>
</dbReference>
<dbReference type="InterPro" id="IPR052026">
    <property type="entry name" value="ExeA_AAA_ATPase_DNA-bind"/>
</dbReference>
<dbReference type="EMBL" id="PFMS01000072">
    <property type="protein sequence ID" value="PIZ15756.1"/>
    <property type="molecule type" value="Genomic_DNA"/>
</dbReference>
<organism evidence="2 3">
    <name type="scientific">Candidatus Desantisbacteria bacterium CG_4_10_14_0_8_um_filter_39_17</name>
    <dbReference type="NCBI Taxonomy" id="1974542"/>
    <lineage>
        <taxon>Bacteria</taxon>
        <taxon>Candidatus Desantisiibacteriota</taxon>
    </lineage>
</organism>
<dbReference type="SMART" id="SM00382">
    <property type="entry name" value="AAA"/>
    <property type="match status" value="1"/>
</dbReference>
<dbReference type="Proteomes" id="UP000234145">
    <property type="component" value="Unassembled WGS sequence"/>
</dbReference>
<dbReference type="PANTHER" id="PTHR35894">
    <property type="entry name" value="GENERAL SECRETION PATHWAY PROTEIN A-RELATED"/>
    <property type="match status" value="1"/>
</dbReference>
<dbReference type="InterPro" id="IPR003593">
    <property type="entry name" value="AAA+_ATPase"/>
</dbReference>
<evidence type="ECO:0000259" key="1">
    <source>
        <dbReference type="SMART" id="SM00382"/>
    </source>
</evidence>
<protein>
    <recommendedName>
        <fullName evidence="1">AAA+ ATPase domain-containing protein</fullName>
    </recommendedName>
</protein>
<dbReference type="PANTHER" id="PTHR35894:SF1">
    <property type="entry name" value="PHOSPHORIBULOKINASE _ URIDINE KINASE FAMILY"/>
    <property type="match status" value="1"/>
</dbReference>
<dbReference type="AlphaFoldDB" id="A0A2H9PAZ0"/>
<dbReference type="InterPro" id="IPR027417">
    <property type="entry name" value="P-loop_NTPase"/>
</dbReference>
<dbReference type="Pfam" id="PF13401">
    <property type="entry name" value="AAA_22"/>
    <property type="match status" value="1"/>
</dbReference>
<reference evidence="3" key="1">
    <citation type="submission" date="2017-09" db="EMBL/GenBank/DDBJ databases">
        <title>Depth-based differentiation of microbial function through sediment-hosted aquifers and enrichment of novel symbionts in the deep terrestrial subsurface.</title>
        <authorList>
            <person name="Probst A.J."/>
            <person name="Ladd B."/>
            <person name="Jarett J.K."/>
            <person name="Geller-Mcgrath D.E."/>
            <person name="Sieber C.M.K."/>
            <person name="Emerson J.B."/>
            <person name="Anantharaman K."/>
            <person name="Thomas B.C."/>
            <person name="Malmstrom R."/>
            <person name="Stieglmeier M."/>
            <person name="Klingl A."/>
            <person name="Woyke T."/>
            <person name="Ryan C.M."/>
            <person name="Banfield J.F."/>
        </authorList>
    </citation>
    <scope>NUCLEOTIDE SEQUENCE [LARGE SCALE GENOMIC DNA]</scope>
</reference>
<accession>A0A2H9PAZ0</accession>
<gene>
    <name evidence="2" type="ORF">COY51_04450</name>
</gene>
<evidence type="ECO:0000313" key="2">
    <source>
        <dbReference type="EMBL" id="PIZ15756.1"/>
    </source>
</evidence>